<gene>
    <name evidence="2" type="ORF">Ctob_005750</name>
</gene>
<reference evidence="3" key="1">
    <citation type="journal article" date="2015" name="PLoS Genet.">
        <title>Genome Sequence and Transcriptome Analyses of Chrysochromulina tobin: Metabolic Tools for Enhanced Algal Fitness in the Prominent Order Prymnesiales (Haptophyceae).</title>
        <authorList>
            <person name="Hovde B.T."/>
            <person name="Deodato C.R."/>
            <person name="Hunsperger H.M."/>
            <person name="Ryken S.A."/>
            <person name="Yost W."/>
            <person name="Jha R.K."/>
            <person name="Patterson J."/>
            <person name="Monnat R.J. Jr."/>
            <person name="Barlow S.B."/>
            <person name="Starkenburg S.R."/>
            <person name="Cattolico R.A."/>
        </authorList>
    </citation>
    <scope>NUCLEOTIDE SEQUENCE</scope>
    <source>
        <strain evidence="3">CCMP291</strain>
    </source>
</reference>
<name>A0A0M0JSH6_9EUKA</name>
<evidence type="ECO:0000313" key="2">
    <source>
        <dbReference type="EMBL" id="KOO29158.1"/>
    </source>
</evidence>
<dbReference type="Proteomes" id="UP000037460">
    <property type="component" value="Unassembled WGS sequence"/>
</dbReference>
<evidence type="ECO:0000256" key="1">
    <source>
        <dbReference type="SAM" id="MobiDB-lite"/>
    </source>
</evidence>
<sequence length="296" mass="31230">MGAGDAEFDGFYEVDTTRIGGKRDRNDTAACYRKVGSSCTMNYNRTDHAWFMCKDHRGAWYKNTTDSDVPPASGWTRANQGKAPPPTIQFAGCAGLLSVQPLALRVKQARVPGASVDGLYVIDVEKGETDGVACYRRVNSSETLHRHNGTWFISTRYDHRSSWFEVASSARLPPVVGWRLGVKSAERLLGSLPDPPPDPTVEPERGFDDAALLARPPFAAAVRAVALGRRSKAGGSGTAPNSAPLVGTAHDGAPTTAPRVGTAISPAMGDGVNGMDMEVAGVAEGGAMEVEGGLSA</sequence>
<evidence type="ECO:0000313" key="3">
    <source>
        <dbReference type="Proteomes" id="UP000037460"/>
    </source>
</evidence>
<proteinExistence type="predicted"/>
<accession>A0A0M0JSH6</accession>
<organism evidence="2 3">
    <name type="scientific">Chrysochromulina tobinii</name>
    <dbReference type="NCBI Taxonomy" id="1460289"/>
    <lineage>
        <taxon>Eukaryota</taxon>
        <taxon>Haptista</taxon>
        <taxon>Haptophyta</taxon>
        <taxon>Prymnesiophyceae</taxon>
        <taxon>Prymnesiales</taxon>
        <taxon>Chrysochromulinaceae</taxon>
        <taxon>Chrysochromulina</taxon>
    </lineage>
</organism>
<keyword evidence="3" id="KW-1185">Reference proteome</keyword>
<protein>
    <submittedName>
        <fullName evidence="2">Uncharacterized protein</fullName>
    </submittedName>
</protein>
<dbReference type="EMBL" id="JWZX01002454">
    <property type="protein sequence ID" value="KOO29158.1"/>
    <property type="molecule type" value="Genomic_DNA"/>
</dbReference>
<feature type="non-terminal residue" evidence="2">
    <location>
        <position position="296"/>
    </location>
</feature>
<comment type="caution">
    <text evidence="2">The sequence shown here is derived from an EMBL/GenBank/DDBJ whole genome shotgun (WGS) entry which is preliminary data.</text>
</comment>
<dbReference type="AlphaFoldDB" id="A0A0M0JSH6"/>
<feature type="region of interest" description="Disordered" evidence="1">
    <location>
        <begin position="229"/>
        <end position="259"/>
    </location>
</feature>